<evidence type="ECO:0000256" key="4">
    <source>
        <dbReference type="ARBA" id="ARBA00022989"/>
    </source>
</evidence>
<evidence type="ECO:0000256" key="5">
    <source>
        <dbReference type="ARBA" id="ARBA00023098"/>
    </source>
</evidence>
<dbReference type="EMBL" id="CP021404">
    <property type="protein sequence ID" value="ATI42212.1"/>
    <property type="molecule type" value="Genomic_DNA"/>
</dbReference>
<name>A0A291LZU9_9RHOB</name>
<evidence type="ECO:0000256" key="3">
    <source>
        <dbReference type="ARBA" id="ARBA00022692"/>
    </source>
</evidence>
<feature type="transmembrane region" description="Helical" evidence="8">
    <location>
        <begin position="20"/>
        <end position="46"/>
    </location>
</feature>
<evidence type="ECO:0000313" key="11">
    <source>
        <dbReference type="Proteomes" id="UP000219050"/>
    </source>
</evidence>
<keyword evidence="7 10" id="KW-0012">Acyltransferase</keyword>
<dbReference type="SUPFAM" id="SSF69593">
    <property type="entry name" value="Glycerol-3-phosphate (1)-acyltransferase"/>
    <property type="match status" value="1"/>
</dbReference>
<accession>A0A291LZU9</accession>
<dbReference type="RefSeq" id="WP_097373435.1">
    <property type="nucleotide sequence ID" value="NZ_CP021404.1"/>
</dbReference>
<dbReference type="KEGG" id="cmag:CBW24_09440"/>
<dbReference type="GO" id="GO:0016020">
    <property type="term" value="C:membrane"/>
    <property type="evidence" value="ECO:0007669"/>
    <property type="project" value="UniProtKB-SubCell"/>
</dbReference>
<keyword evidence="5" id="KW-0443">Lipid metabolism</keyword>
<dbReference type="PANTHER" id="PTHR23063">
    <property type="entry name" value="PHOSPHOLIPID ACYLTRANSFERASE"/>
    <property type="match status" value="1"/>
</dbReference>
<keyword evidence="6 8" id="KW-0472">Membrane</keyword>
<evidence type="ECO:0000313" key="10">
    <source>
        <dbReference type="EMBL" id="ATI42212.1"/>
    </source>
</evidence>
<dbReference type="CDD" id="cd07989">
    <property type="entry name" value="LPLAT_AGPAT-like"/>
    <property type="match status" value="1"/>
</dbReference>
<organism evidence="10 11">
    <name type="scientific">Pacificitalea manganoxidans</name>
    <dbReference type="NCBI Taxonomy" id="1411902"/>
    <lineage>
        <taxon>Bacteria</taxon>
        <taxon>Pseudomonadati</taxon>
        <taxon>Pseudomonadota</taxon>
        <taxon>Alphaproteobacteria</taxon>
        <taxon>Rhodobacterales</taxon>
        <taxon>Paracoccaceae</taxon>
        <taxon>Pacificitalea</taxon>
    </lineage>
</organism>
<dbReference type="Proteomes" id="UP000219050">
    <property type="component" value="Chromosome"/>
</dbReference>
<keyword evidence="4 8" id="KW-1133">Transmembrane helix</keyword>
<dbReference type="OrthoDB" id="9806880at2"/>
<reference evidence="10 11" key="1">
    <citation type="submission" date="2017-05" db="EMBL/GenBank/DDBJ databases">
        <title>Comparative genomic and metabolic analysis of manganese-oxidizing mechanisms in Celeribater manganoxidans DY25T: its adaption to the environment of polymetallic nodule.</title>
        <authorList>
            <person name="Wang X."/>
        </authorList>
    </citation>
    <scope>NUCLEOTIDE SEQUENCE [LARGE SCALE GENOMIC DNA]</scope>
    <source>
        <strain evidence="10 11">DY25</strain>
    </source>
</reference>
<evidence type="ECO:0000256" key="7">
    <source>
        <dbReference type="ARBA" id="ARBA00023315"/>
    </source>
</evidence>
<evidence type="ECO:0000259" key="9">
    <source>
        <dbReference type="SMART" id="SM00563"/>
    </source>
</evidence>
<keyword evidence="2 10" id="KW-0808">Transferase</keyword>
<comment type="subcellular location">
    <subcellularLocation>
        <location evidence="1">Membrane</location>
    </subcellularLocation>
</comment>
<evidence type="ECO:0000256" key="1">
    <source>
        <dbReference type="ARBA" id="ARBA00004370"/>
    </source>
</evidence>
<proteinExistence type="predicted"/>
<dbReference type="AlphaFoldDB" id="A0A291LZU9"/>
<dbReference type="GO" id="GO:0006629">
    <property type="term" value="P:lipid metabolic process"/>
    <property type="evidence" value="ECO:0007669"/>
    <property type="project" value="UniProtKB-KW"/>
</dbReference>
<evidence type="ECO:0000256" key="6">
    <source>
        <dbReference type="ARBA" id="ARBA00023136"/>
    </source>
</evidence>
<keyword evidence="3 8" id="KW-0812">Transmembrane</keyword>
<dbReference type="InterPro" id="IPR002123">
    <property type="entry name" value="Plipid/glycerol_acylTrfase"/>
</dbReference>
<feature type="domain" description="Phospholipid/glycerol acyltransferase" evidence="9">
    <location>
        <begin position="91"/>
        <end position="206"/>
    </location>
</feature>
<evidence type="ECO:0000256" key="8">
    <source>
        <dbReference type="SAM" id="Phobius"/>
    </source>
</evidence>
<dbReference type="PANTHER" id="PTHR23063:SF52">
    <property type="entry name" value="LYSOPHOSPHATIDYLCHOLINE ACYLTRANSFERASE"/>
    <property type="match status" value="1"/>
</dbReference>
<gene>
    <name evidence="10" type="ORF">CBW24_09440</name>
</gene>
<dbReference type="SMART" id="SM00563">
    <property type="entry name" value="PlsC"/>
    <property type="match status" value="1"/>
</dbReference>
<dbReference type="GO" id="GO:0016746">
    <property type="term" value="F:acyltransferase activity"/>
    <property type="evidence" value="ECO:0007669"/>
    <property type="project" value="UniProtKB-KW"/>
</dbReference>
<evidence type="ECO:0000256" key="2">
    <source>
        <dbReference type="ARBA" id="ARBA00022679"/>
    </source>
</evidence>
<keyword evidence="11" id="KW-1185">Reference proteome</keyword>
<sequence length="273" mass="30405">MAAAWQSQDAPVRTDPIGPLGWALVVLRGAILGVVTFGCLGLLLLVRLVERPLCGVNRPVTPHITQFVCRAAFRILGIRHSVRGTPMREGGAVVANHASWLDIFALNAPQRIYFVSKDEVRDWPGIGWLARATGTVFIARKSREAGVQARLFETRMAAGHRLLFFPEGTSTDGRRVLPFKTSLFQAFMTEPLRAELHVQPVTVIYHAPEGADPRFYGWWGDMDFGSHLLKVLARPRQGAVEIVFHPPVEARDFNDRKALARHCETRVRGAFPV</sequence>
<dbReference type="Pfam" id="PF01553">
    <property type="entry name" value="Acyltransferase"/>
    <property type="match status" value="1"/>
</dbReference>
<protein>
    <submittedName>
        <fullName evidence="10">1-acyl-sn-glycerol-3-phosphate acyltransferase</fullName>
    </submittedName>
</protein>